<proteinExistence type="predicted"/>
<name>A0A0A8YGL8_ARUDO</name>
<dbReference type="AlphaFoldDB" id="A0A0A8YGL8"/>
<organism evidence="1">
    <name type="scientific">Arundo donax</name>
    <name type="common">Giant reed</name>
    <name type="synonym">Donax arundinaceus</name>
    <dbReference type="NCBI Taxonomy" id="35708"/>
    <lineage>
        <taxon>Eukaryota</taxon>
        <taxon>Viridiplantae</taxon>
        <taxon>Streptophyta</taxon>
        <taxon>Embryophyta</taxon>
        <taxon>Tracheophyta</taxon>
        <taxon>Spermatophyta</taxon>
        <taxon>Magnoliopsida</taxon>
        <taxon>Liliopsida</taxon>
        <taxon>Poales</taxon>
        <taxon>Poaceae</taxon>
        <taxon>PACMAD clade</taxon>
        <taxon>Arundinoideae</taxon>
        <taxon>Arundineae</taxon>
        <taxon>Arundo</taxon>
    </lineage>
</organism>
<protein>
    <submittedName>
        <fullName evidence="1">Uncharacterized protein</fullName>
    </submittedName>
</protein>
<reference evidence="1" key="1">
    <citation type="submission" date="2014-09" db="EMBL/GenBank/DDBJ databases">
        <authorList>
            <person name="Magalhaes I.L.F."/>
            <person name="Oliveira U."/>
            <person name="Santos F.R."/>
            <person name="Vidigal T.H.D.A."/>
            <person name="Brescovit A.D."/>
            <person name="Santos A.J."/>
        </authorList>
    </citation>
    <scope>NUCLEOTIDE SEQUENCE</scope>
    <source>
        <tissue evidence="1">Shoot tissue taken approximately 20 cm above the soil surface</tissue>
    </source>
</reference>
<sequence length="45" mass="5237">MCLIETREPIGPWQLVWAHHEKCLFHLLACIRLAKIGVRILNASR</sequence>
<accession>A0A0A8YGL8</accession>
<dbReference type="EMBL" id="GBRH01273440">
    <property type="protein sequence ID" value="JAD24455.1"/>
    <property type="molecule type" value="Transcribed_RNA"/>
</dbReference>
<evidence type="ECO:0000313" key="1">
    <source>
        <dbReference type="EMBL" id="JAD24455.1"/>
    </source>
</evidence>
<reference evidence="1" key="2">
    <citation type="journal article" date="2015" name="Data Brief">
        <title>Shoot transcriptome of the giant reed, Arundo donax.</title>
        <authorList>
            <person name="Barrero R.A."/>
            <person name="Guerrero F.D."/>
            <person name="Moolhuijzen P."/>
            <person name="Goolsby J.A."/>
            <person name="Tidwell J."/>
            <person name="Bellgard S.E."/>
            <person name="Bellgard M.I."/>
        </authorList>
    </citation>
    <scope>NUCLEOTIDE SEQUENCE</scope>
    <source>
        <tissue evidence="1">Shoot tissue taken approximately 20 cm above the soil surface</tissue>
    </source>
</reference>